<evidence type="ECO:0000313" key="5">
    <source>
        <dbReference type="Proteomes" id="UP001498398"/>
    </source>
</evidence>
<comment type="similarity">
    <text evidence="2">Belongs to the NAD(P)-dependent epimerase/dehydratase family. Dihydroflavonol-4-reductase subfamily.</text>
</comment>
<evidence type="ECO:0000256" key="1">
    <source>
        <dbReference type="ARBA" id="ARBA00023002"/>
    </source>
</evidence>
<dbReference type="SUPFAM" id="SSF51735">
    <property type="entry name" value="NAD(P)-binding Rossmann-fold domains"/>
    <property type="match status" value="1"/>
</dbReference>
<proteinExistence type="inferred from homology"/>
<dbReference type="Gene3D" id="3.40.50.720">
    <property type="entry name" value="NAD(P)-binding Rossmann-like Domain"/>
    <property type="match status" value="1"/>
</dbReference>
<protein>
    <recommendedName>
        <fullName evidence="3">NAD-dependent epimerase/dehydratase domain-containing protein</fullName>
    </recommendedName>
</protein>
<dbReference type="PANTHER" id="PTHR10366">
    <property type="entry name" value="NAD DEPENDENT EPIMERASE/DEHYDRATASE"/>
    <property type="match status" value="1"/>
</dbReference>
<gene>
    <name evidence="4" type="ORF">VKT23_000152</name>
</gene>
<comment type="caution">
    <text evidence="4">The sequence shown here is derived from an EMBL/GenBank/DDBJ whole genome shotgun (WGS) entry which is preliminary data.</text>
</comment>
<evidence type="ECO:0000313" key="4">
    <source>
        <dbReference type="EMBL" id="KAK7472041.1"/>
    </source>
</evidence>
<dbReference type="InterPro" id="IPR036291">
    <property type="entry name" value="NAD(P)-bd_dom_sf"/>
</dbReference>
<dbReference type="InterPro" id="IPR001509">
    <property type="entry name" value="Epimerase_deHydtase"/>
</dbReference>
<dbReference type="Proteomes" id="UP001498398">
    <property type="component" value="Unassembled WGS sequence"/>
</dbReference>
<dbReference type="EMBL" id="JBANRG010000001">
    <property type="protein sequence ID" value="KAK7472041.1"/>
    <property type="molecule type" value="Genomic_DNA"/>
</dbReference>
<evidence type="ECO:0000259" key="3">
    <source>
        <dbReference type="Pfam" id="PF01370"/>
    </source>
</evidence>
<evidence type="ECO:0000256" key="2">
    <source>
        <dbReference type="ARBA" id="ARBA00023445"/>
    </source>
</evidence>
<accession>A0ABR1K566</accession>
<name>A0ABR1K566_9AGAR</name>
<organism evidence="4 5">
    <name type="scientific">Marasmiellus scandens</name>
    <dbReference type="NCBI Taxonomy" id="2682957"/>
    <lineage>
        <taxon>Eukaryota</taxon>
        <taxon>Fungi</taxon>
        <taxon>Dikarya</taxon>
        <taxon>Basidiomycota</taxon>
        <taxon>Agaricomycotina</taxon>
        <taxon>Agaricomycetes</taxon>
        <taxon>Agaricomycetidae</taxon>
        <taxon>Agaricales</taxon>
        <taxon>Marasmiineae</taxon>
        <taxon>Omphalotaceae</taxon>
        <taxon>Marasmiellus</taxon>
    </lineage>
</organism>
<keyword evidence="1" id="KW-0560">Oxidoreductase</keyword>
<dbReference type="CDD" id="cd05227">
    <property type="entry name" value="AR_SDR_e"/>
    <property type="match status" value="1"/>
</dbReference>
<sequence>MPTTVPVGSKVLVTGANGFIAIWLVQYLLERGYIVRGTVRSEEKAKFLRNLFAGYGERFETVIVSDITEEGAFDDAVKGIDAIEHIASPLHLKVDSEPEELVKPAVRGTVGILEAAAKYGPNVKRIVITSSIASIVRMTSDPIVLSEKDWNEQSVKQVEEQGRSADGATKYRASKTLAERAAWDFYNEHKSQLSWDLVVINPTIAFGPTIQDISNPSALGLSASHWYENIVTGSKVPIDGTGSNKADSEWVDVRDLAEAHVRALQKQEAGGERIIVSAGPFRYQEWMDVVNSFDPSPIPSHPNLPKGNPGLINRVYKVRYDTSKAGRVLGIIAGPDGLDLGLIGEKIRYRTIEECARDTLADFEARGW</sequence>
<dbReference type="PANTHER" id="PTHR10366:SF564">
    <property type="entry name" value="STEROL-4-ALPHA-CARBOXYLATE 3-DEHYDROGENASE, DECARBOXYLATING"/>
    <property type="match status" value="1"/>
</dbReference>
<keyword evidence="5" id="KW-1185">Reference proteome</keyword>
<dbReference type="Pfam" id="PF01370">
    <property type="entry name" value="Epimerase"/>
    <property type="match status" value="1"/>
</dbReference>
<feature type="domain" description="NAD-dependent epimerase/dehydratase" evidence="3">
    <location>
        <begin position="11"/>
        <end position="275"/>
    </location>
</feature>
<dbReference type="InterPro" id="IPR050425">
    <property type="entry name" value="NAD(P)_dehydrat-like"/>
</dbReference>
<reference evidence="4 5" key="1">
    <citation type="submission" date="2024-01" db="EMBL/GenBank/DDBJ databases">
        <title>A draft genome for the cacao thread blight pathogen Marasmiellus scandens.</title>
        <authorList>
            <person name="Baruah I.K."/>
            <person name="Leung J."/>
            <person name="Bukari Y."/>
            <person name="Amoako-Attah I."/>
            <person name="Meinhardt L.W."/>
            <person name="Bailey B.A."/>
            <person name="Cohen S.P."/>
        </authorList>
    </citation>
    <scope>NUCLEOTIDE SEQUENCE [LARGE SCALE GENOMIC DNA]</scope>
    <source>
        <strain evidence="4 5">GH-19</strain>
    </source>
</reference>